<feature type="region of interest" description="Disordered" evidence="1">
    <location>
        <begin position="1"/>
        <end position="88"/>
    </location>
</feature>
<dbReference type="EMBL" id="JACAZE010000013">
    <property type="protein sequence ID" value="KAF7300573.1"/>
    <property type="molecule type" value="Genomic_DNA"/>
</dbReference>
<name>A0A8H6W3P6_MYCCL</name>
<evidence type="ECO:0000313" key="3">
    <source>
        <dbReference type="Proteomes" id="UP000613580"/>
    </source>
</evidence>
<keyword evidence="3" id="KW-1185">Reference proteome</keyword>
<organism evidence="2 3">
    <name type="scientific">Mycena chlorophos</name>
    <name type="common">Agaric fungus</name>
    <name type="synonym">Agaricus chlorophos</name>
    <dbReference type="NCBI Taxonomy" id="658473"/>
    <lineage>
        <taxon>Eukaryota</taxon>
        <taxon>Fungi</taxon>
        <taxon>Dikarya</taxon>
        <taxon>Basidiomycota</taxon>
        <taxon>Agaricomycotina</taxon>
        <taxon>Agaricomycetes</taxon>
        <taxon>Agaricomycetidae</taxon>
        <taxon>Agaricales</taxon>
        <taxon>Marasmiineae</taxon>
        <taxon>Mycenaceae</taxon>
        <taxon>Mycena</taxon>
    </lineage>
</organism>
<comment type="caution">
    <text evidence="2">The sequence shown here is derived from an EMBL/GenBank/DDBJ whole genome shotgun (WGS) entry which is preliminary data.</text>
</comment>
<evidence type="ECO:0000313" key="2">
    <source>
        <dbReference type="EMBL" id="KAF7300573.1"/>
    </source>
</evidence>
<dbReference type="Proteomes" id="UP000613580">
    <property type="component" value="Unassembled WGS sequence"/>
</dbReference>
<feature type="region of interest" description="Disordered" evidence="1">
    <location>
        <begin position="154"/>
        <end position="190"/>
    </location>
</feature>
<feature type="compositionally biased region" description="Low complexity" evidence="1">
    <location>
        <begin position="31"/>
        <end position="44"/>
    </location>
</feature>
<accession>A0A8H6W3P6</accession>
<dbReference type="AlphaFoldDB" id="A0A8H6W3P6"/>
<evidence type="ECO:0000256" key="1">
    <source>
        <dbReference type="SAM" id="MobiDB-lite"/>
    </source>
</evidence>
<feature type="compositionally biased region" description="Basic residues" evidence="1">
    <location>
        <begin position="1"/>
        <end position="10"/>
    </location>
</feature>
<reference evidence="2" key="1">
    <citation type="submission" date="2020-05" db="EMBL/GenBank/DDBJ databases">
        <title>Mycena genomes resolve the evolution of fungal bioluminescence.</title>
        <authorList>
            <person name="Tsai I.J."/>
        </authorList>
    </citation>
    <scope>NUCLEOTIDE SEQUENCE</scope>
    <source>
        <strain evidence="2">110903Hualien_Pintung</strain>
    </source>
</reference>
<protein>
    <submittedName>
        <fullName evidence="2">Uncharacterized protein</fullName>
    </submittedName>
</protein>
<sequence length="215" mass="23416">MPVLTRHSRRSLGLTAPTLPREQSKPRAPRRSAPAATSPSKASAPPKPPVPRSSARIASRRQPPPPIVVDVIPERSPSPLTSLASSTSSTFTFQADDARSTYSHSSDATTIYDTSGHAVPSHPALQRMVQKPCHIRRGWDFLVDRSGESLHLHQTRSLASESSVGDGRWVDQDRGRGTRSPSPHPSIIRIYYPPTPVVEQPCGVRTRSSTRNASL</sequence>
<proteinExistence type="predicted"/>
<gene>
    <name evidence="2" type="ORF">HMN09_00942300</name>
</gene>
<feature type="compositionally biased region" description="Low complexity" evidence="1">
    <location>
        <begin position="77"/>
        <end position="88"/>
    </location>
</feature>